<dbReference type="Gene3D" id="1.10.418.60">
    <property type="entry name" value="Ncd80 complex, Nuf2 subunit"/>
    <property type="match status" value="1"/>
</dbReference>
<feature type="domain" description="Kinetochore protein Nuf2 N-terminal" evidence="16">
    <location>
        <begin position="32"/>
        <end position="173"/>
    </location>
</feature>
<dbReference type="GO" id="GO:0007052">
    <property type="term" value="P:mitotic spindle organization"/>
    <property type="evidence" value="ECO:0007669"/>
    <property type="project" value="TreeGrafter"/>
</dbReference>
<evidence type="ECO:0000256" key="10">
    <source>
        <dbReference type="ARBA" id="ARBA00023054"/>
    </source>
</evidence>
<evidence type="ECO:0000256" key="13">
    <source>
        <dbReference type="ARBA" id="ARBA00023328"/>
    </source>
</evidence>
<evidence type="ECO:0000256" key="6">
    <source>
        <dbReference type="ARBA" id="ARBA00022454"/>
    </source>
</evidence>
<dbReference type="GO" id="GO:0031262">
    <property type="term" value="C:Ndc80 complex"/>
    <property type="evidence" value="ECO:0007669"/>
    <property type="project" value="InterPro"/>
</dbReference>
<feature type="coiled-coil region" evidence="14">
    <location>
        <begin position="179"/>
        <end position="241"/>
    </location>
</feature>
<dbReference type="GO" id="GO:0044877">
    <property type="term" value="F:protein-containing complex binding"/>
    <property type="evidence" value="ECO:0007669"/>
    <property type="project" value="TreeGrafter"/>
</dbReference>
<evidence type="ECO:0000256" key="8">
    <source>
        <dbReference type="ARBA" id="ARBA00022776"/>
    </source>
</evidence>
<comment type="subcellular location">
    <subcellularLocation>
        <location evidence="3">Chromosome</location>
        <location evidence="3">Centromere</location>
        <location evidence="3">Kinetochore</location>
    </subcellularLocation>
    <subcellularLocation>
        <location evidence="2">Nucleus</location>
    </subcellularLocation>
</comment>
<feature type="domain" description="Nuf2 DHR10-like" evidence="17">
    <location>
        <begin position="286"/>
        <end position="401"/>
    </location>
</feature>
<organism evidence="18 19">
    <name type="scientific">Lecanosticta acicola</name>
    <dbReference type="NCBI Taxonomy" id="111012"/>
    <lineage>
        <taxon>Eukaryota</taxon>
        <taxon>Fungi</taxon>
        <taxon>Dikarya</taxon>
        <taxon>Ascomycota</taxon>
        <taxon>Pezizomycotina</taxon>
        <taxon>Dothideomycetes</taxon>
        <taxon>Dothideomycetidae</taxon>
        <taxon>Mycosphaerellales</taxon>
        <taxon>Mycosphaerellaceae</taxon>
        <taxon>Lecanosticta</taxon>
    </lineage>
</organism>
<evidence type="ECO:0000256" key="15">
    <source>
        <dbReference type="SAM" id="MobiDB-lite"/>
    </source>
</evidence>
<feature type="region of interest" description="Disordered" evidence="15">
    <location>
        <begin position="336"/>
        <end position="364"/>
    </location>
</feature>
<dbReference type="Proteomes" id="UP001296104">
    <property type="component" value="Unassembled WGS sequence"/>
</dbReference>
<reference evidence="18" key="1">
    <citation type="submission" date="2023-11" db="EMBL/GenBank/DDBJ databases">
        <authorList>
            <person name="Alioto T."/>
            <person name="Alioto T."/>
            <person name="Gomez Garrido J."/>
        </authorList>
    </citation>
    <scope>NUCLEOTIDE SEQUENCE</scope>
</reference>
<evidence type="ECO:0000256" key="12">
    <source>
        <dbReference type="ARBA" id="ARBA00023306"/>
    </source>
</evidence>
<accession>A0AAI8Z2T4</accession>
<evidence type="ECO:0000313" key="19">
    <source>
        <dbReference type="Proteomes" id="UP001296104"/>
    </source>
</evidence>
<dbReference type="InterPro" id="IPR038275">
    <property type="entry name" value="Nuf2_N_sf"/>
</dbReference>
<evidence type="ECO:0000256" key="3">
    <source>
        <dbReference type="ARBA" id="ARBA00004629"/>
    </source>
</evidence>
<keyword evidence="7" id="KW-0132">Cell division</keyword>
<evidence type="ECO:0000313" key="18">
    <source>
        <dbReference type="EMBL" id="CAK4031399.1"/>
    </source>
</evidence>
<dbReference type="PANTHER" id="PTHR21650:SF2">
    <property type="entry name" value="KINETOCHORE PROTEIN NUF2"/>
    <property type="match status" value="1"/>
</dbReference>
<evidence type="ECO:0000256" key="11">
    <source>
        <dbReference type="ARBA" id="ARBA00023242"/>
    </source>
</evidence>
<name>A0AAI8Z2T4_9PEZI</name>
<dbReference type="GO" id="GO:0051301">
    <property type="term" value="P:cell division"/>
    <property type="evidence" value="ECO:0007669"/>
    <property type="project" value="UniProtKB-KW"/>
</dbReference>
<keyword evidence="13" id="KW-0137">Centromere</keyword>
<evidence type="ECO:0000256" key="1">
    <source>
        <dbReference type="ARBA" id="ARBA00002772"/>
    </source>
</evidence>
<dbReference type="GO" id="GO:0051383">
    <property type="term" value="P:kinetochore organization"/>
    <property type="evidence" value="ECO:0007669"/>
    <property type="project" value="TreeGrafter"/>
</dbReference>
<keyword evidence="9" id="KW-0995">Kinetochore</keyword>
<dbReference type="PANTHER" id="PTHR21650">
    <property type="entry name" value="MEMBRALIN/KINETOCHORE PROTEIN NUF2"/>
    <property type="match status" value="1"/>
</dbReference>
<dbReference type="Pfam" id="PF03800">
    <property type="entry name" value="Nuf2"/>
    <property type="match status" value="1"/>
</dbReference>
<comment type="function">
    <text evidence="1">Acts as a component of the essential kinetochore-associated NDC80 complex, which is required for chromosome segregation and spindle checkpoint activity.</text>
</comment>
<evidence type="ECO:0000256" key="5">
    <source>
        <dbReference type="ARBA" id="ARBA00017594"/>
    </source>
</evidence>
<evidence type="ECO:0000256" key="9">
    <source>
        <dbReference type="ARBA" id="ARBA00022838"/>
    </source>
</evidence>
<sequence length="467" mass="55061">MPSMEYNPRMSMAPRSSQQGSQQKKRQEDDGDAFMTLPDKEIAGCISDIGINFAIDDLRKPNPQQIQKVFEWFAELLTNTTRDVVAPAMRAAAEDMCGDDADRIFTADTRELMGFFITMRKLLLECGIKDFTFSDLYRPTHPRLVKIFSYIINFIRFRESQTGVIDEHYNSSEKTKNLIEQLYISNQEKEDQLAEMEHNRKNVEQAIKDKERRNQELKTRLLELKKSQERVTEKLERVKGEQSRLKTLLEEKTTSVMNTRSEANKLRPYTEQSPQVLEQSLRDLQTNLNNDRNEIERLDKRSRALQTSGDTFSLLQTDISSLTRLLTDLQNELNKEEEEARSAAKNREHLTEKSNSVREVERQEKMLRKQLQQWQDRTEKLRKDAEVRASNAKQKMESLRATHRELTSERKERGEEVEKRRVRIEQTEKKMADLKEQIEHEVQSAREEYMKMESHIRLYITEMEQSI</sequence>
<protein>
    <recommendedName>
        <fullName evidence="5">Probable kinetochore protein NUF2</fullName>
    </recommendedName>
</protein>
<comment type="caution">
    <text evidence="18">The sequence shown here is derived from an EMBL/GenBank/DDBJ whole genome shotgun (WGS) entry which is preliminary data.</text>
</comment>
<dbReference type="InterPro" id="IPR041112">
    <property type="entry name" value="Nuf2_DHR10-like"/>
</dbReference>
<feature type="compositionally biased region" description="Basic and acidic residues" evidence="15">
    <location>
        <begin position="338"/>
        <end position="364"/>
    </location>
</feature>
<dbReference type="GO" id="GO:0005634">
    <property type="term" value="C:nucleus"/>
    <property type="evidence" value="ECO:0007669"/>
    <property type="project" value="UniProtKB-SubCell"/>
</dbReference>
<evidence type="ECO:0000256" key="2">
    <source>
        <dbReference type="ARBA" id="ARBA00004123"/>
    </source>
</evidence>
<keyword evidence="12" id="KW-0131">Cell cycle</keyword>
<dbReference type="GO" id="GO:0051315">
    <property type="term" value="P:attachment of mitotic spindle microtubules to kinetochore"/>
    <property type="evidence" value="ECO:0007669"/>
    <property type="project" value="TreeGrafter"/>
</dbReference>
<evidence type="ECO:0000259" key="16">
    <source>
        <dbReference type="Pfam" id="PF03800"/>
    </source>
</evidence>
<keyword evidence="19" id="KW-1185">Reference proteome</keyword>
<evidence type="ECO:0000256" key="7">
    <source>
        <dbReference type="ARBA" id="ARBA00022618"/>
    </source>
</evidence>
<dbReference type="InterPro" id="IPR005549">
    <property type="entry name" value="Kinetochore_Nuf2_N"/>
</dbReference>
<dbReference type="AlphaFoldDB" id="A0AAI8Z2T4"/>
<keyword evidence="8" id="KW-0498">Mitosis</keyword>
<evidence type="ECO:0000256" key="4">
    <source>
        <dbReference type="ARBA" id="ARBA00005498"/>
    </source>
</evidence>
<feature type="region of interest" description="Disordered" evidence="15">
    <location>
        <begin position="1"/>
        <end position="30"/>
    </location>
</feature>
<dbReference type="GO" id="GO:0045132">
    <property type="term" value="P:meiotic chromosome segregation"/>
    <property type="evidence" value="ECO:0007669"/>
    <property type="project" value="TreeGrafter"/>
</dbReference>
<keyword evidence="10 14" id="KW-0175">Coiled coil</keyword>
<comment type="similarity">
    <text evidence="4">Belongs to the NUF2 family.</text>
</comment>
<dbReference type="EMBL" id="CAVMBE010000048">
    <property type="protein sequence ID" value="CAK4031399.1"/>
    <property type="molecule type" value="Genomic_DNA"/>
</dbReference>
<keyword evidence="6" id="KW-0158">Chromosome</keyword>
<evidence type="ECO:0000256" key="14">
    <source>
        <dbReference type="SAM" id="Coils"/>
    </source>
</evidence>
<proteinExistence type="inferred from homology"/>
<gene>
    <name evidence="18" type="ORF">LECACI_7A006557</name>
</gene>
<dbReference type="Pfam" id="PF18595">
    <property type="entry name" value="Nuf2_DHR10-like"/>
    <property type="match status" value="1"/>
</dbReference>
<keyword evidence="11" id="KW-0539">Nucleus</keyword>
<evidence type="ECO:0000259" key="17">
    <source>
        <dbReference type="Pfam" id="PF18595"/>
    </source>
</evidence>